<dbReference type="PROSITE" id="PS51755">
    <property type="entry name" value="OMPR_PHOB"/>
    <property type="match status" value="1"/>
</dbReference>
<feature type="region of interest" description="Disordered" evidence="4">
    <location>
        <begin position="1"/>
        <end position="52"/>
    </location>
</feature>
<evidence type="ECO:0000256" key="4">
    <source>
        <dbReference type="SAM" id="MobiDB-lite"/>
    </source>
</evidence>
<gene>
    <name evidence="7" type="ORF">MCBMB27_05209</name>
    <name evidence="8" type="ORF">SAMN05192567_11689</name>
</gene>
<dbReference type="PANTHER" id="PTHR48111">
    <property type="entry name" value="REGULATOR OF RPOS"/>
    <property type="match status" value="1"/>
</dbReference>
<reference evidence="7 9" key="1">
    <citation type="submission" date="2016-04" db="EMBL/GenBank/DDBJ databases">
        <title>Complete genome sequencing and analysis of CBMB27, Methylobacterium phyllosphaerae isolated from leaf tissues of rice (Oryza sativa L.).</title>
        <authorList>
            <person name="Lee Y."/>
            <person name="Hwangbo K."/>
            <person name="Chung H."/>
            <person name="Yoo J."/>
            <person name="Kim K.Y."/>
            <person name="Sa T.M."/>
            <person name="Um Y."/>
            <person name="Madhaiyan M."/>
        </authorList>
    </citation>
    <scope>NUCLEOTIDE SEQUENCE [LARGE SCALE GENOMIC DNA]</scope>
    <source>
        <strain evidence="7 9">CBMB27</strain>
    </source>
</reference>
<dbReference type="PANTHER" id="PTHR48111:SF76">
    <property type="entry name" value="TWO-COMPONENT RESPONSE REGULATOR"/>
    <property type="match status" value="1"/>
</dbReference>
<name>A0AAE8HU13_9HYPH</name>
<keyword evidence="1 3" id="KW-0238">DNA-binding</keyword>
<dbReference type="SMART" id="SM00448">
    <property type="entry name" value="REC"/>
    <property type="match status" value="1"/>
</dbReference>
<dbReference type="AlphaFoldDB" id="A0AAE8HU13"/>
<dbReference type="GO" id="GO:0000976">
    <property type="term" value="F:transcription cis-regulatory region binding"/>
    <property type="evidence" value="ECO:0007669"/>
    <property type="project" value="TreeGrafter"/>
</dbReference>
<accession>A0AAE8HU13</accession>
<dbReference type="Gene3D" id="3.40.50.2300">
    <property type="match status" value="1"/>
</dbReference>
<dbReference type="SMART" id="SM00862">
    <property type="entry name" value="Trans_reg_C"/>
    <property type="match status" value="1"/>
</dbReference>
<evidence type="ECO:0000313" key="8">
    <source>
        <dbReference type="EMBL" id="SFH20480.1"/>
    </source>
</evidence>
<reference evidence="8 10" key="2">
    <citation type="submission" date="2016-10" db="EMBL/GenBank/DDBJ databases">
        <authorList>
            <person name="Varghese N."/>
            <person name="Submissions S."/>
        </authorList>
    </citation>
    <scope>NUCLEOTIDE SEQUENCE [LARGE SCALE GENOMIC DNA]</scope>
    <source>
        <strain evidence="8 10">CBMB27</strain>
    </source>
</reference>
<feature type="domain" description="Response regulatory" evidence="5">
    <location>
        <begin position="60"/>
        <end position="174"/>
    </location>
</feature>
<keyword evidence="2" id="KW-0597">Phosphoprotein</keyword>
<dbReference type="Pfam" id="PF00072">
    <property type="entry name" value="Response_reg"/>
    <property type="match status" value="1"/>
</dbReference>
<dbReference type="InterPro" id="IPR011006">
    <property type="entry name" value="CheY-like_superfamily"/>
</dbReference>
<dbReference type="EMBL" id="CP015367">
    <property type="protein sequence ID" value="APT34500.1"/>
    <property type="molecule type" value="Genomic_DNA"/>
</dbReference>
<dbReference type="GO" id="GO:0005829">
    <property type="term" value="C:cytosol"/>
    <property type="evidence" value="ECO:0007669"/>
    <property type="project" value="TreeGrafter"/>
</dbReference>
<dbReference type="InterPro" id="IPR001867">
    <property type="entry name" value="OmpR/PhoB-type_DNA-bd"/>
</dbReference>
<evidence type="ECO:0000256" key="3">
    <source>
        <dbReference type="PROSITE-ProRule" id="PRU01091"/>
    </source>
</evidence>
<organism evidence="8 10">
    <name type="scientific">Methylobacterium phyllosphaerae</name>
    <dbReference type="NCBI Taxonomy" id="418223"/>
    <lineage>
        <taxon>Bacteria</taxon>
        <taxon>Pseudomonadati</taxon>
        <taxon>Pseudomonadota</taxon>
        <taxon>Alphaproteobacteria</taxon>
        <taxon>Hyphomicrobiales</taxon>
        <taxon>Methylobacteriaceae</taxon>
        <taxon>Methylobacterium</taxon>
    </lineage>
</organism>
<evidence type="ECO:0000313" key="7">
    <source>
        <dbReference type="EMBL" id="APT34500.1"/>
    </source>
</evidence>
<feature type="modified residue" description="4-aspartylphosphate" evidence="2">
    <location>
        <position position="109"/>
    </location>
</feature>
<dbReference type="InterPro" id="IPR039420">
    <property type="entry name" value="WalR-like"/>
</dbReference>
<dbReference type="InterPro" id="IPR036388">
    <property type="entry name" value="WH-like_DNA-bd_sf"/>
</dbReference>
<dbReference type="PROSITE" id="PS50110">
    <property type="entry name" value="RESPONSE_REGULATORY"/>
    <property type="match status" value="1"/>
</dbReference>
<dbReference type="EMBL" id="FOPK01000016">
    <property type="protein sequence ID" value="SFH20480.1"/>
    <property type="molecule type" value="Genomic_DNA"/>
</dbReference>
<dbReference type="InterPro" id="IPR001789">
    <property type="entry name" value="Sig_transdc_resp-reg_receiver"/>
</dbReference>
<feature type="domain" description="OmpR/PhoB-type" evidence="6">
    <location>
        <begin position="183"/>
        <end position="281"/>
    </location>
</feature>
<dbReference type="GO" id="GO:0000156">
    <property type="term" value="F:phosphorelay response regulator activity"/>
    <property type="evidence" value="ECO:0007669"/>
    <property type="project" value="TreeGrafter"/>
</dbReference>
<dbReference type="CDD" id="cd00383">
    <property type="entry name" value="trans_reg_C"/>
    <property type="match status" value="1"/>
</dbReference>
<evidence type="ECO:0000256" key="2">
    <source>
        <dbReference type="PROSITE-ProRule" id="PRU00169"/>
    </source>
</evidence>
<protein>
    <submittedName>
        <fullName evidence="7">Adenylate cyclase 2</fullName>
    </submittedName>
    <submittedName>
        <fullName evidence="8">DNA-binding response regulator, OmpR family, contains REC and winged-helix (WHTH) domain</fullName>
    </submittedName>
</protein>
<keyword evidence="9" id="KW-1185">Reference proteome</keyword>
<evidence type="ECO:0000256" key="1">
    <source>
        <dbReference type="ARBA" id="ARBA00023125"/>
    </source>
</evidence>
<evidence type="ECO:0000259" key="5">
    <source>
        <dbReference type="PROSITE" id="PS50110"/>
    </source>
</evidence>
<dbReference type="SUPFAM" id="SSF52172">
    <property type="entry name" value="CheY-like"/>
    <property type="match status" value="1"/>
</dbReference>
<feature type="DNA-binding region" description="OmpR/PhoB-type" evidence="3">
    <location>
        <begin position="183"/>
        <end position="281"/>
    </location>
</feature>
<dbReference type="Proteomes" id="UP000199140">
    <property type="component" value="Unassembled WGS sequence"/>
</dbReference>
<dbReference type="KEGG" id="mphy:MCBMB27_05209"/>
<dbReference type="Gene3D" id="1.10.10.10">
    <property type="entry name" value="Winged helix-like DNA-binding domain superfamily/Winged helix DNA-binding domain"/>
    <property type="match status" value="1"/>
</dbReference>
<dbReference type="GO" id="GO:0032993">
    <property type="term" value="C:protein-DNA complex"/>
    <property type="evidence" value="ECO:0007669"/>
    <property type="project" value="TreeGrafter"/>
</dbReference>
<dbReference type="Proteomes" id="UP000185487">
    <property type="component" value="Chromosome"/>
</dbReference>
<dbReference type="Pfam" id="PF00486">
    <property type="entry name" value="Trans_reg_C"/>
    <property type="match status" value="1"/>
</dbReference>
<proteinExistence type="predicted"/>
<sequence length="283" mass="31366">MVQIPRSPVSFAEPMMQSDSPEPSPFDSGTEEDISGTSSELRETKQSRRIQNKKEKRMASVLVVEDDRRVAAEIGSALAEYGFQVDEAPSGSIGLRKALDGKFDVIVLDRMLPEIDGLSLLTKLRAAKVSTPVLILSALSAVNERVDGLRAGGDDYLAKPFEFIELTARVDALARRKMAAEAVNELVVGDLRLDLIDRVLYCAEREIELLPKEFAIIEFLMQNAGTLVSRKMIFESVWGYSFNHQSSVIDVHIGKIRKKLDPDGLNPRIHTVRNTGFILRAPA</sequence>
<evidence type="ECO:0000313" key="9">
    <source>
        <dbReference type="Proteomes" id="UP000185487"/>
    </source>
</evidence>
<dbReference type="GO" id="GO:0006355">
    <property type="term" value="P:regulation of DNA-templated transcription"/>
    <property type="evidence" value="ECO:0007669"/>
    <property type="project" value="InterPro"/>
</dbReference>
<evidence type="ECO:0000259" key="6">
    <source>
        <dbReference type="PROSITE" id="PS51755"/>
    </source>
</evidence>
<evidence type="ECO:0000313" key="10">
    <source>
        <dbReference type="Proteomes" id="UP000199140"/>
    </source>
</evidence>